<dbReference type="Proteomes" id="UP001172101">
    <property type="component" value="Unassembled WGS sequence"/>
</dbReference>
<dbReference type="Gene3D" id="3.30.420.10">
    <property type="entry name" value="Ribonuclease H-like superfamily/Ribonuclease H"/>
    <property type="match status" value="1"/>
</dbReference>
<evidence type="ECO:0000256" key="1">
    <source>
        <dbReference type="SAM" id="MobiDB-lite"/>
    </source>
</evidence>
<dbReference type="RefSeq" id="XP_060297441.1">
    <property type="nucleotide sequence ID" value="XM_060442144.1"/>
</dbReference>
<proteinExistence type="predicted"/>
<comment type="caution">
    <text evidence="2">The sequence shown here is derived from an EMBL/GenBank/DDBJ whole genome shotgun (WGS) entry which is preliminary data.</text>
</comment>
<accession>A0AA40AMM4</accession>
<protein>
    <submittedName>
        <fullName evidence="2">Uncharacterized protein</fullName>
    </submittedName>
</protein>
<dbReference type="GeneID" id="85325414"/>
<feature type="region of interest" description="Disordered" evidence="1">
    <location>
        <begin position="1"/>
        <end position="58"/>
    </location>
</feature>
<organism evidence="2 3">
    <name type="scientific">Lasiosphaeria miniovina</name>
    <dbReference type="NCBI Taxonomy" id="1954250"/>
    <lineage>
        <taxon>Eukaryota</taxon>
        <taxon>Fungi</taxon>
        <taxon>Dikarya</taxon>
        <taxon>Ascomycota</taxon>
        <taxon>Pezizomycotina</taxon>
        <taxon>Sordariomycetes</taxon>
        <taxon>Sordariomycetidae</taxon>
        <taxon>Sordariales</taxon>
        <taxon>Lasiosphaeriaceae</taxon>
        <taxon>Lasiosphaeria</taxon>
    </lineage>
</organism>
<evidence type="ECO:0000313" key="3">
    <source>
        <dbReference type="Proteomes" id="UP001172101"/>
    </source>
</evidence>
<gene>
    <name evidence="2" type="ORF">B0T26DRAFT_713824</name>
</gene>
<dbReference type="InterPro" id="IPR036397">
    <property type="entry name" value="RNaseH_sf"/>
</dbReference>
<evidence type="ECO:0000313" key="2">
    <source>
        <dbReference type="EMBL" id="KAK0718648.1"/>
    </source>
</evidence>
<name>A0AA40AMM4_9PEZI</name>
<reference evidence="2" key="1">
    <citation type="submission" date="2023-06" db="EMBL/GenBank/DDBJ databases">
        <title>Genome-scale phylogeny and comparative genomics of the fungal order Sordariales.</title>
        <authorList>
            <consortium name="Lawrence Berkeley National Laboratory"/>
            <person name="Hensen N."/>
            <person name="Bonometti L."/>
            <person name="Westerberg I."/>
            <person name="Brannstrom I.O."/>
            <person name="Guillou S."/>
            <person name="Cros-Aarteil S."/>
            <person name="Calhoun S."/>
            <person name="Haridas S."/>
            <person name="Kuo A."/>
            <person name="Mondo S."/>
            <person name="Pangilinan J."/>
            <person name="Riley R."/>
            <person name="LaButti K."/>
            <person name="Andreopoulos B."/>
            <person name="Lipzen A."/>
            <person name="Chen C."/>
            <person name="Yanf M."/>
            <person name="Daum C."/>
            <person name="Ng V."/>
            <person name="Clum A."/>
            <person name="Steindorff A."/>
            <person name="Ohm R."/>
            <person name="Martin F."/>
            <person name="Silar P."/>
            <person name="Natvig D."/>
            <person name="Lalanne C."/>
            <person name="Gautier V."/>
            <person name="Ament-velasquez S.L."/>
            <person name="Kruys A."/>
            <person name="Hutchinson M.I."/>
            <person name="Powell A.J."/>
            <person name="Barry K."/>
            <person name="Miller A.N."/>
            <person name="Grigoriev I.V."/>
            <person name="Debuchy R."/>
            <person name="Gladieux P."/>
            <person name="Thoren M.H."/>
            <person name="Johannesson H."/>
        </authorList>
    </citation>
    <scope>NUCLEOTIDE SEQUENCE</scope>
    <source>
        <strain evidence="2">SMH2392-1A</strain>
    </source>
</reference>
<dbReference type="GO" id="GO:0003676">
    <property type="term" value="F:nucleic acid binding"/>
    <property type="evidence" value="ECO:0007669"/>
    <property type="project" value="InterPro"/>
</dbReference>
<dbReference type="EMBL" id="JAUIRO010000004">
    <property type="protein sequence ID" value="KAK0718648.1"/>
    <property type="molecule type" value="Genomic_DNA"/>
</dbReference>
<keyword evidence="3" id="KW-1185">Reference proteome</keyword>
<sequence>MWSLPGYKAQQDNAGPHASKWNKGFFAEHGIEEEKWPPNSADLYNRASLGDPKDEDNA</sequence>
<dbReference type="AlphaFoldDB" id="A0AA40AMM4"/>